<dbReference type="Gene3D" id="3.30.70.270">
    <property type="match status" value="1"/>
</dbReference>
<keyword evidence="2" id="KW-0227">DNA damage</keyword>
<comment type="function">
    <text evidence="3">Poorly processive, error-prone DNA polymerase involved in untargeted mutagenesis. Copies undamaged DNA at stalled replication forks, which arise in vivo from mismatched or misaligned primer ends. These misaligned primers can be extended by PolIV. Exhibits no 3'-5' exonuclease (proofreading) activity. May be involved in translesional synthesis, in conjunction with the beta clamp from PolIII.</text>
</comment>
<dbReference type="OrthoDB" id="5244088at2"/>
<dbReference type="PANTHER" id="PTHR35369:SF2">
    <property type="entry name" value="BLR3025 PROTEIN"/>
    <property type="match status" value="1"/>
</dbReference>
<sequence>MARALVLWCPDWPVRAVTHTGLGLDLPAGAPVAVVEGGEVVACSARARTDGVRRGQRMRDAQARCPELVVTERDPGHEARAYEPVLALVEEVAPGVQPLRPGTCAIRVAGPARYFGGERHAAAVLAERLVTYGVDDVRAGIADSVFTAEQAARRALPQDSLVVPAGASGAFLADLPVAVLERPDLASLLQRLGLRTLGAFAGLDAADVRDRFGSDGALAHRLARGVDDRPFASRRPPSDFEREVAFEPPLVDSEAVAFSVRRAAEEMVSALAAHQTVCTSVWIEVRTDRGEVTERQWLHPRWFDAGDLVDRVRWQLSAGSASAVSGPVEAVRFVPAECASVTEHADGLWGSGPDERVHRAASKVQSMLGREAVVSVVLGGGRGPADRQTAVPWGDPLEPARSPSPPWPGSLPPPAPARVYDPPRPAEVVGVDGRPVVVSERGALSGAPARFAVGGSRPGEGSRSLAGSRFDQRDGAAGSRFDQRDGAAGSRLDQRSGDGLHPVQAWAGPWPVDERWWDAASAVRAARFQVVGVDGTAWLLRVGDDGWCAEAQYD</sequence>
<evidence type="ECO:0000256" key="2">
    <source>
        <dbReference type="ARBA" id="ARBA00022763"/>
    </source>
</evidence>
<comment type="similarity">
    <text evidence="1">Belongs to the DNA polymerase type-Y family.</text>
</comment>
<evidence type="ECO:0000313" key="6">
    <source>
        <dbReference type="EMBL" id="PJJ54145.1"/>
    </source>
</evidence>
<proteinExistence type="inferred from homology"/>
<dbReference type="GO" id="GO:0006281">
    <property type="term" value="P:DNA repair"/>
    <property type="evidence" value="ECO:0007669"/>
    <property type="project" value="InterPro"/>
</dbReference>
<dbReference type="InterPro" id="IPR043128">
    <property type="entry name" value="Rev_trsase/Diguanyl_cyclase"/>
</dbReference>
<evidence type="ECO:0000313" key="7">
    <source>
        <dbReference type="Proteomes" id="UP000230842"/>
    </source>
</evidence>
<dbReference type="AlphaFoldDB" id="A0A0B2B2J7"/>
<dbReference type="RefSeq" id="WP_039369024.1">
    <property type="nucleotide sequence ID" value="NZ_PGEZ01000002.1"/>
</dbReference>
<keyword evidence="7" id="KW-1185">Reference proteome</keyword>
<accession>A0A0B2B2J7</accession>
<evidence type="ECO:0000256" key="4">
    <source>
        <dbReference type="SAM" id="MobiDB-lite"/>
    </source>
</evidence>
<organism evidence="6 7">
    <name type="scientific">Mumia flava</name>
    <dbReference type="NCBI Taxonomy" id="1348852"/>
    <lineage>
        <taxon>Bacteria</taxon>
        <taxon>Bacillati</taxon>
        <taxon>Actinomycetota</taxon>
        <taxon>Actinomycetes</taxon>
        <taxon>Propionibacteriales</taxon>
        <taxon>Nocardioidaceae</taxon>
        <taxon>Mumia</taxon>
    </lineage>
</organism>
<reference evidence="6 7" key="1">
    <citation type="submission" date="2017-11" db="EMBL/GenBank/DDBJ databases">
        <title>Genomic Encyclopedia of Archaeal and Bacterial Type Strains, Phase II (KMG-II): From Individual Species to Whole Genera.</title>
        <authorList>
            <person name="Goeker M."/>
        </authorList>
    </citation>
    <scope>NUCLEOTIDE SEQUENCE [LARGE SCALE GENOMIC DNA]</scope>
    <source>
        <strain evidence="6 7">DSM 27763</strain>
    </source>
</reference>
<feature type="domain" description="UmuC" evidence="5">
    <location>
        <begin position="31"/>
        <end position="99"/>
    </location>
</feature>
<evidence type="ECO:0000256" key="1">
    <source>
        <dbReference type="ARBA" id="ARBA00010945"/>
    </source>
</evidence>
<dbReference type="SUPFAM" id="SSF56672">
    <property type="entry name" value="DNA/RNA polymerases"/>
    <property type="match status" value="1"/>
</dbReference>
<dbReference type="CDD" id="cd03468">
    <property type="entry name" value="PolY_like"/>
    <property type="match status" value="1"/>
</dbReference>
<evidence type="ECO:0000259" key="5">
    <source>
        <dbReference type="PROSITE" id="PS50173"/>
    </source>
</evidence>
<dbReference type="Proteomes" id="UP000230842">
    <property type="component" value="Unassembled WGS sequence"/>
</dbReference>
<gene>
    <name evidence="6" type="ORF">CLV56_3649</name>
</gene>
<dbReference type="InterPro" id="IPR001126">
    <property type="entry name" value="UmuC"/>
</dbReference>
<dbReference type="Pfam" id="PF00817">
    <property type="entry name" value="IMS"/>
    <property type="match status" value="1"/>
</dbReference>
<evidence type="ECO:0000256" key="3">
    <source>
        <dbReference type="ARBA" id="ARBA00025589"/>
    </source>
</evidence>
<comment type="caution">
    <text evidence="6">The sequence shown here is derived from an EMBL/GenBank/DDBJ whole genome shotgun (WGS) entry which is preliminary data.</text>
</comment>
<name>A0A0B2B2J7_9ACTN</name>
<dbReference type="PANTHER" id="PTHR35369">
    <property type="entry name" value="BLR3025 PROTEIN-RELATED"/>
    <property type="match status" value="1"/>
</dbReference>
<protein>
    <submittedName>
        <fullName evidence="6">Protein ImuB</fullName>
    </submittedName>
</protein>
<dbReference type="EMBL" id="PGEZ01000002">
    <property type="protein sequence ID" value="PJJ54145.1"/>
    <property type="molecule type" value="Genomic_DNA"/>
</dbReference>
<dbReference type="InterPro" id="IPR043502">
    <property type="entry name" value="DNA/RNA_pol_sf"/>
</dbReference>
<dbReference type="InterPro" id="IPR050356">
    <property type="entry name" value="SulA_CellDiv_inhibitor"/>
</dbReference>
<feature type="region of interest" description="Disordered" evidence="4">
    <location>
        <begin position="449"/>
        <end position="500"/>
    </location>
</feature>
<dbReference type="PROSITE" id="PS50173">
    <property type="entry name" value="UMUC"/>
    <property type="match status" value="1"/>
</dbReference>
<dbReference type="Gene3D" id="3.40.1170.60">
    <property type="match status" value="1"/>
</dbReference>
<feature type="region of interest" description="Disordered" evidence="4">
    <location>
        <begin position="379"/>
        <end position="423"/>
    </location>
</feature>
<feature type="compositionally biased region" description="Pro residues" evidence="4">
    <location>
        <begin position="402"/>
        <end position="416"/>
    </location>
</feature>